<protein>
    <submittedName>
        <fullName evidence="1">Uncharacterized protein</fullName>
    </submittedName>
</protein>
<organism evidence="1 2">
    <name type="scientific">Candidatus Cyrtobacter comes</name>
    <dbReference type="NCBI Taxonomy" id="675776"/>
    <lineage>
        <taxon>Bacteria</taxon>
        <taxon>Pseudomonadati</taxon>
        <taxon>Pseudomonadota</taxon>
        <taxon>Alphaproteobacteria</taxon>
        <taxon>Rickettsiales</taxon>
        <taxon>Candidatus Midichloriaceae</taxon>
        <taxon>Candidatus Cyrtobacter</taxon>
    </lineage>
</organism>
<sequence>MYGQESCGFKLIRVSTLYVMPHPEFAALVFA</sequence>
<keyword evidence="2" id="KW-1185">Reference proteome</keyword>
<accession>A0ABU5L908</accession>
<reference evidence="1 2" key="1">
    <citation type="submission" date="2023-02" db="EMBL/GenBank/DDBJ databases">
        <title>Host association and intracellularity evolved multiple times independently in the Rickettsiales.</title>
        <authorList>
            <person name="Castelli M."/>
            <person name="Nardi T."/>
            <person name="Gammuto L."/>
            <person name="Bellinzona G."/>
            <person name="Sabaneyeva E."/>
            <person name="Potekhin A."/>
            <person name="Serra V."/>
            <person name="Petroni G."/>
            <person name="Sassera D."/>
        </authorList>
    </citation>
    <scope>NUCLEOTIDE SEQUENCE [LARGE SCALE GENOMIC DNA]</scope>
    <source>
        <strain evidence="1 2">BOD18</strain>
    </source>
</reference>
<proteinExistence type="predicted"/>
<gene>
    <name evidence="1" type="ORF">Cyrtocomes_00718</name>
</gene>
<evidence type="ECO:0000313" key="1">
    <source>
        <dbReference type="EMBL" id="MDZ5762339.1"/>
    </source>
</evidence>
<dbReference type="Proteomes" id="UP001293791">
    <property type="component" value="Unassembled WGS sequence"/>
</dbReference>
<evidence type="ECO:0000313" key="2">
    <source>
        <dbReference type="Proteomes" id="UP001293791"/>
    </source>
</evidence>
<dbReference type="EMBL" id="JARGYT010000038">
    <property type="protein sequence ID" value="MDZ5762339.1"/>
    <property type="molecule type" value="Genomic_DNA"/>
</dbReference>
<name>A0ABU5L908_9RICK</name>
<comment type="caution">
    <text evidence="1">The sequence shown here is derived from an EMBL/GenBank/DDBJ whole genome shotgun (WGS) entry which is preliminary data.</text>
</comment>